<sequence>MIAYRAMLDIPRELVAYVARLLADQRRARGTRRGSRALTCWRQALFALAWFRKREDITVLGAGFGISRATAYRYHDESVRVLAA</sequence>
<reference evidence="2" key="1">
    <citation type="journal article" date="2019" name="Int. J. Syst. Evol. Microbiol.">
        <title>The Global Catalogue of Microorganisms (GCM) 10K type strain sequencing project: providing services to taxonomists for standard genome sequencing and annotation.</title>
        <authorList>
            <consortium name="The Broad Institute Genomics Platform"/>
            <consortium name="The Broad Institute Genome Sequencing Center for Infectious Disease"/>
            <person name="Wu L."/>
            <person name="Ma J."/>
        </authorList>
    </citation>
    <scope>NUCLEOTIDE SEQUENCE [LARGE SCALE GENOMIC DNA]</scope>
    <source>
        <strain evidence="2">JCM 3272</strain>
    </source>
</reference>
<evidence type="ECO:0008006" key="3">
    <source>
        <dbReference type="Google" id="ProtNLM"/>
    </source>
</evidence>
<dbReference type="Proteomes" id="UP001501444">
    <property type="component" value="Unassembled WGS sequence"/>
</dbReference>
<proteinExistence type="predicted"/>
<comment type="caution">
    <text evidence="1">The sequence shown here is derived from an EMBL/GenBank/DDBJ whole genome shotgun (WGS) entry which is preliminary data.</text>
</comment>
<dbReference type="EMBL" id="BAAARV010000029">
    <property type="protein sequence ID" value="GAA2349998.1"/>
    <property type="molecule type" value="Genomic_DNA"/>
</dbReference>
<evidence type="ECO:0000313" key="1">
    <source>
        <dbReference type="EMBL" id="GAA2349998.1"/>
    </source>
</evidence>
<accession>A0ABP5TD21</accession>
<evidence type="ECO:0000313" key="2">
    <source>
        <dbReference type="Proteomes" id="UP001501444"/>
    </source>
</evidence>
<protein>
    <recommendedName>
        <fullName evidence="3">Helix-turn-helix of DDE superfamily endonuclease</fullName>
    </recommendedName>
</protein>
<gene>
    <name evidence="1" type="ORF">GCM10010170_039290</name>
</gene>
<name>A0ABP5TD21_9ACTN</name>
<keyword evidence="2" id="KW-1185">Reference proteome</keyword>
<organism evidence="1 2">
    <name type="scientific">Dactylosporangium salmoneum</name>
    <dbReference type="NCBI Taxonomy" id="53361"/>
    <lineage>
        <taxon>Bacteria</taxon>
        <taxon>Bacillati</taxon>
        <taxon>Actinomycetota</taxon>
        <taxon>Actinomycetes</taxon>
        <taxon>Micromonosporales</taxon>
        <taxon>Micromonosporaceae</taxon>
        <taxon>Dactylosporangium</taxon>
    </lineage>
</organism>